<sequence>MGLPSYTRDVTIRSPRCVHSYRIYNDSRFTSTDYVLTTRNVIETLHDRRLTLTRLPTHLVIRRRDWSTRSVFGKWVYLVTLVMSLFDLQDVCIAIGSITTLDLPMVVDLIGIYGLKGPYCTLTTTNWFLQALSVIPRGSWGDVARRTYHDPMGKSGIITTNPKPKALGRHSPSPPTPPPPLPAVSRRPPLIDRTCSDQFFEENPSALISSGLLVQANEGVSLPVVDLIDESITAYREEPVSLRFWLEPGACRQQEADGCRHALDAQWPAKVAAVLRKCCAVLRRPVAAPSRMEADWMSRFLRTVAQPMSALTSGQAQVVARSMAMPAQPTGHLLAGRRPLDARGCAAHVATCAAQHGRAMHGGGGRRCAAAVRRVSRQCATTDLLLGLSSGLSRAVHEVFGQIFDIGPNLVDFEIFEILGPKYVLGPI</sequence>
<accession>A0A2Z7AGT2</accession>
<evidence type="ECO:0000313" key="3">
    <source>
        <dbReference type="Proteomes" id="UP000250235"/>
    </source>
</evidence>
<proteinExistence type="predicted"/>
<keyword evidence="3" id="KW-1185">Reference proteome</keyword>
<evidence type="ECO:0000313" key="2">
    <source>
        <dbReference type="EMBL" id="KZV20914.1"/>
    </source>
</evidence>
<organism evidence="2 3">
    <name type="scientific">Dorcoceras hygrometricum</name>
    <dbReference type="NCBI Taxonomy" id="472368"/>
    <lineage>
        <taxon>Eukaryota</taxon>
        <taxon>Viridiplantae</taxon>
        <taxon>Streptophyta</taxon>
        <taxon>Embryophyta</taxon>
        <taxon>Tracheophyta</taxon>
        <taxon>Spermatophyta</taxon>
        <taxon>Magnoliopsida</taxon>
        <taxon>eudicotyledons</taxon>
        <taxon>Gunneridae</taxon>
        <taxon>Pentapetalae</taxon>
        <taxon>asterids</taxon>
        <taxon>lamiids</taxon>
        <taxon>Lamiales</taxon>
        <taxon>Gesneriaceae</taxon>
        <taxon>Didymocarpoideae</taxon>
        <taxon>Trichosporeae</taxon>
        <taxon>Loxocarpinae</taxon>
        <taxon>Dorcoceras</taxon>
    </lineage>
</organism>
<dbReference type="AlphaFoldDB" id="A0A2Z7AGT2"/>
<dbReference type="Proteomes" id="UP000250235">
    <property type="component" value="Unassembled WGS sequence"/>
</dbReference>
<feature type="region of interest" description="Disordered" evidence="1">
    <location>
        <begin position="151"/>
        <end position="187"/>
    </location>
</feature>
<dbReference type="EMBL" id="KV015051">
    <property type="protein sequence ID" value="KZV20914.1"/>
    <property type="molecule type" value="Genomic_DNA"/>
</dbReference>
<gene>
    <name evidence="2" type="ORF">F511_14928</name>
</gene>
<protein>
    <submittedName>
        <fullName evidence="2">Plasma membrane ATPase 1-like</fullName>
    </submittedName>
</protein>
<reference evidence="2 3" key="1">
    <citation type="journal article" date="2015" name="Proc. Natl. Acad. Sci. U.S.A.">
        <title>The resurrection genome of Boea hygrometrica: A blueprint for survival of dehydration.</title>
        <authorList>
            <person name="Xiao L."/>
            <person name="Yang G."/>
            <person name="Zhang L."/>
            <person name="Yang X."/>
            <person name="Zhao S."/>
            <person name="Ji Z."/>
            <person name="Zhou Q."/>
            <person name="Hu M."/>
            <person name="Wang Y."/>
            <person name="Chen M."/>
            <person name="Xu Y."/>
            <person name="Jin H."/>
            <person name="Xiao X."/>
            <person name="Hu G."/>
            <person name="Bao F."/>
            <person name="Hu Y."/>
            <person name="Wan P."/>
            <person name="Li L."/>
            <person name="Deng X."/>
            <person name="Kuang T."/>
            <person name="Xiang C."/>
            <person name="Zhu J.K."/>
            <person name="Oliver M.J."/>
            <person name="He Y."/>
        </authorList>
    </citation>
    <scope>NUCLEOTIDE SEQUENCE [LARGE SCALE GENOMIC DNA]</scope>
    <source>
        <strain evidence="3">cv. XS01</strain>
    </source>
</reference>
<name>A0A2Z7AGT2_9LAMI</name>
<feature type="compositionally biased region" description="Pro residues" evidence="1">
    <location>
        <begin position="172"/>
        <end position="182"/>
    </location>
</feature>
<evidence type="ECO:0000256" key="1">
    <source>
        <dbReference type="SAM" id="MobiDB-lite"/>
    </source>
</evidence>